<keyword evidence="7" id="KW-1185">Reference proteome</keyword>
<dbReference type="PANTHER" id="PTHR33392:SF6">
    <property type="entry name" value="POLYISOPRENYL-TEICHOIC ACID--PEPTIDOGLYCAN TEICHOIC ACID TRANSFERASE TAGU"/>
    <property type="match status" value="1"/>
</dbReference>
<dbReference type="NCBIfam" id="TIGR00350">
    <property type="entry name" value="lytR_cpsA_psr"/>
    <property type="match status" value="1"/>
</dbReference>
<accession>Q4C0G7</accession>
<evidence type="ECO:0000259" key="4">
    <source>
        <dbReference type="Pfam" id="PF03816"/>
    </source>
</evidence>
<feature type="compositionally biased region" description="Basic residues" evidence="2">
    <location>
        <begin position="16"/>
        <end position="27"/>
    </location>
</feature>
<dbReference type="KEGG" id="cwa:CwatDRAFT_2982"/>
<proteinExistence type="inferred from homology"/>
<evidence type="ECO:0000313" key="6">
    <source>
        <dbReference type="EMBL" id="EAM49650.1"/>
    </source>
</evidence>
<organism evidence="6 7">
    <name type="scientific">Crocosphaera watsonii WH 8501</name>
    <dbReference type="NCBI Taxonomy" id="165597"/>
    <lineage>
        <taxon>Bacteria</taxon>
        <taxon>Bacillati</taxon>
        <taxon>Cyanobacteriota</taxon>
        <taxon>Cyanophyceae</taxon>
        <taxon>Oscillatoriophycideae</taxon>
        <taxon>Chroococcales</taxon>
        <taxon>Aphanothecaceae</taxon>
        <taxon>Crocosphaera</taxon>
    </lineage>
</organism>
<feature type="domain" description="Cell envelope-related transcriptional attenuator" evidence="4">
    <location>
        <begin position="135"/>
        <end position="280"/>
    </location>
</feature>
<feature type="domain" description="LytR/CpsA/Psr regulator C-terminal" evidence="5">
    <location>
        <begin position="376"/>
        <end position="462"/>
    </location>
</feature>
<keyword evidence="3" id="KW-1133">Transmembrane helix</keyword>
<evidence type="ECO:0000256" key="1">
    <source>
        <dbReference type="ARBA" id="ARBA00006068"/>
    </source>
</evidence>
<evidence type="ECO:0000256" key="2">
    <source>
        <dbReference type="SAM" id="MobiDB-lite"/>
    </source>
</evidence>
<feature type="transmembrane region" description="Helical" evidence="3">
    <location>
        <begin position="35"/>
        <end position="60"/>
    </location>
</feature>
<dbReference type="Pfam" id="PF03816">
    <property type="entry name" value="LytR_cpsA_psr"/>
    <property type="match status" value="1"/>
</dbReference>
<dbReference type="InterPro" id="IPR004474">
    <property type="entry name" value="LytR_CpsA_psr"/>
</dbReference>
<gene>
    <name evidence="6" type="ORF">CwatDRAFT_2982</name>
</gene>
<reference evidence="6" key="2">
    <citation type="submission" date="2005-06" db="EMBL/GenBank/DDBJ databases">
        <title>Sequencing of the draft genome and assembly of Crocosphaera watsonii WH 8501.</title>
        <authorList>
            <consortium name="US DOE Joint Genome Institute (JGI-PGF)"/>
            <person name="Copeland A."/>
            <person name="Lucas S."/>
            <person name="Lapidus A."/>
            <person name="Barry K."/>
            <person name="Detter C."/>
            <person name="Glavina T."/>
            <person name="Hammon N."/>
            <person name="Israni S."/>
            <person name="Pitluck S."/>
            <person name="Richardson P."/>
        </authorList>
    </citation>
    <scope>NUCLEOTIDE SEQUENCE [LARGE SCALE GENOMIC DNA]</scope>
    <source>
        <strain evidence="6">WH 8501</strain>
    </source>
</reference>
<dbReference type="OrthoDB" id="305468at2"/>
<dbReference type="Pfam" id="PF13399">
    <property type="entry name" value="LytR_C"/>
    <property type="match status" value="1"/>
</dbReference>
<dbReference type="AlphaFoldDB" id="Q4C0G7"/>
<keyword evidence="3" id="KW-0812">Transmembrane</keyword>
<feature type="region of interest" description="Disordered" evidence="2">
    <location>
        <begin position="1"/>
        <end position="27"/>
    </location>
</feature>
<dbReference type="Proteomes" id="UP000003922">
    <property type="component" value="Unassembled WGS sequence"/>
</dbReference>
<dbReference type="RefSeq" id="WP_007306653.1">
    <property type="nucleotide sequence ID" value="NZ_AADV02000059.1"/>
</dbReference>
<dbReference type="GeneID" id="88767274"/>
<reference evidence="6" key="3">
    <citation type="submission" date="2016-12" db="EMBL/GenBank/DDBJ databases">
        <title>Annotation of the draft genome assembly of Crocosphaera watsonii WH 8501.</title>
        <authorList>
            <consortium name="US DOE Joint Genome Institute (JGI-ORNL)"/>
            <person name="Larimer F."/>
            <person name="Land M."/>
        </authorList>
    </citation>
    <scope>NUCLEOTIDE SEQUENCE</scope>
    <source>
        <strain evidence="6">WH 8501</strain>
    </source>
</reference>
<dbReference type="InterPro" id="IPR027381">
    <property type="entry name" value="LytR/CpsA/Psr_C"/>
</dbReference>
<protein>
    <submittedName>
        <fullName evidence="6">Cell envelope-related transcriptional attenuator</fullName>
    </submittedName>
</protein>
<dbReference type="InterPro" id="IPR050922">
    <property type="entry name" value="LytR/CpsA/Psr_CW_biosynth"/>
</dbReference>
<sequence>MENTKGVRKAVSVNKTHPKNHSRQKYSVKKKPKGLNWLFISVGLTAVSLASAAAGAFLAVSLSATPLQQSSLTPEEEEVFSQNEAISYKSLQLPELSRPVNVLVLGTKVLTSEIDEKPKEDLGYHALVNSFKGLSDTMVLVRFDPLSKKLRVLSIPRDTQASIRYELRKINEANYYGGPALAAESVSKLLGGVEIDRYVRVNIQGVEKFIDALGGVDMYVPKDMKYTDHSQHLYIDLKEGEQHLDGEKAVAFLRFRYDRYGDIGRVQRQQMFMRALVEQALKPQTLLRIPEVLSIVSAYIDTNLTVEELLALSGFASQTKRSNVQMLMLPGRFSGDGKEEVSYWLPNRYQITTMVAEHFDHGEINVDTRSSNPSRLRIAIQDSTEDPEAVRRMVNHLMKAGYRRIFVGDPWNQTLDTTRILAQNGDDLGAATLRADLGMGEVLVESTGNLGSDITIVLGEDWQNYLPDSSIKFQESSIKSIP</sequence>
<dbReference type="EMBL" id="AADV02000059">
    <property type="protein sequence ID" value="EAM49650.1"/>
    <property type="molecule type" value="Genomic_DNA"/>
</dbReference>
<dbReference type="Gene3D" id="3.40.630.190">
    <property type="entry name" value="LCP protein"/>
    <property type="match status" value="1"/>
</dbReference>
<evidence type="ECO:0000313" key="7">
    <source>
        <dbReference type="Proteomes" id="UP000003922"/>
    </source>
</evidence>
<evidence type="ECO:0000259" key="5">
    <source>
        <dbReference type="Pfam" id="PF13399"/>
    </source>
</evidence>
<name>Q4C0G7_CROWT</name>
<dbReference type="PANTHER" id="PTHR33392">
    <property type="entry name" value="POLYISOPRENYL-TEICHOIC ACID--PEPTIDOGLYCAN TEICHOIC ACID TRANSFERASE TAGU"/>
    <property type="match status" value="1"/>
</dbReference>
<comment type="similarity">
    <text evidence="1">Belongs to the LytR/CpsA/Psr (LCP) family.</text>
</comment>
<evidence type="ECO:0000256" key="3">
    <source>
        <dbReference type="SAM" id="Phobius"/>
    </source>
</evidence>
<comment type="caution">
    <text evidence="6">The sequence shown here is derived from an EMBL/GenBank/DDBJ whole genome shotgun (WGS) entry which is preliminary data.</text>
</comment>
<keyword evidence="3" id="KW-0472">Membrane</keyword>
<reference evidence="6" key="1">
    <citation type="submission" date="2004-02" db="EMBL/GenBank/DDBJ databases">
        <authorList>
            <consortium name="DOE Joint Genome Institute"/>
        </authorList>
    </citation>
    <scope>NUCLEOTIDE SEQUENCE [LARGE SCALE GENOMIC DNA]</scope>
    <source>
        <strain evidence="6">WH 8501</strain>
    </source>
</reference>